<evidence type="ECO:0000313" key="3">
    <source>
        <dbReference type="Proteomes" id="UP000250266"/>
    </source>
</evidence>
<dbReference type="EMBL" id="KV744903">
    <property type="protein sequence ID" value="OCK81952.1"/>
    <property type="molecule type" value="Genomic_DNA"/>
</dbReference>
<dbReference type="OrthoDB" id="10261563at2759"/>
<dbReference type="CDD" id="cd09917">
    <property type="entry name" value="F-box_SF"/>
    <property type="match status" value="1"/>
</dbReference>
<evidence type="ECO:0000313" key="2">
    <source>
        <dbReference type="EMBL" id="OCK81952.1"/>
    </source>
</evidence>
<protein>
    <recommendedName>
        <fullName evidence="1">F-box domain-containing protein</fullName>
    </recommendedName>
</protein>
<dbReference type="PROSITE" id="PS50181">
    <property type="entry name" value="FBOX"/>
    <property type="match status" value="1"/>
</dbReference>
<dbReference type="InterPro" id="IPR001810">
    <property type="entry name" value="F-box_dom"/>
</dbReference>
<dbReference type="InterPro" id="IPR036047">
    <property type="entry name" value="F-box-like_dom_sf"/>
</dbReference>
<dbReference type="Pfam" id="PF00646">
    <property type="entry name" value="F-box"/>
    <property type="match status" value="1"/>
</dbReference>
<organism evidence="2 3">
    <name type="scientific">Lepidopterella palustris CBS 459.81</name>
    <dbReference type="NCBI Taxonomy" id="1314670"/>
    <lineage>
        <taxon>Eukaryota</taxon>
        <taxon>Fungi</taxon>
        <taxon>Dikarya</taxon>
        <taxon>Ascomycota</taxon>
        <taxon>Pezizomycotina</taxon>
        <taxon>Dothideomycetes</taxon>
        <taxon>Pleosporomycetidae</taxon>
        <taxon>Mytilinidiales</taxon>
        <taxon>Argynnaceae</taxon>
        <taxon>Lepidopterella</taxon>
    </lineage>
</organism>
<gene>
    <name evidence="2" type="ORF">K432DRAFT_415680</name>
</gene>
<proteinExistence type="predicted"/>
<keyword evidence="3" id="KW-1185">Reference proteome</keyword>
<name>A0A8E2EDC5_9PEZI</name>
<evidence type="ECO:0000259" key="1">
    <source>
        <dbReference type="PROSITE" id="PS50181"/>
    </source>
</evidence>
<accession>A0A8E2EDC5</accession>
<feature type="domain" description="F-box" evidence="1">
    <location>
        <begin position="1"/>
        <end position="46"/>
    </location>
</feature>
<dbReference type="SUPFAM" id="SSF81383">
    <property type="entry name" value="F-box domain"/>
    <property type="match status" value="1"/>
</dbReference>
<reference evidence="2 3" key="1">
    <citation type="journal article" date="2016" name="Nat. Commun.">
        <title>Ectomycorrhizal ecology is imprinted in the genome of the dominant symbiotic fungus Cenococcum geophilum.</title>
        <authorList>
            <consortium name="DOE Joint Genome Institute"/>
            <person name="Peter M."/>
            <person name="Kohler A."/>
            <person name="Ohm R.A."/>
            <person name="Kuo A."/>
            <person name="Krutzmann J."/>
            <person name="Morin E."/>
            <person name="Arend M."/>
            <person name="Barry K.W."/>
            <person name="Binder M."/>
            <person name="Choi C."/>
            <person name="Clum A."/>
            <person name="Copeland A."/>
            <person name="Grisel N."/>
            <person name="Haridas S."/>
            <person name="Kipfer T."/>
            <person name="LaButti K."/>
            <person name="Lindquist E."/>
            <person name="Lipzen A."/>
            <person name="Maire R."/>
            <person name="Meier B."/>
            <person name="Mihaltcheva S."/>
            <person name="Molinier V."/>
            <person name="Murat C."/>
            <person name="Poggeler S."/>
            <person name="Quandt C.A."/>
            <person name="Sperisen C."/>
            <person name="Tritt A."/>
            <person name="Tisserant E."/>
            <person name="Crous P.W."/>
            <person name="Henrissat B."/>
            <person name="Nehls U."/>
            <person name="Egli S."/>
            <person name="Spatafora J.W."/>
            <person name="Grigoriev I.V."/>
            <person name="Martin F.M."/>
        </authorList>
    </citation>
    <scope>NUCLEOTIDE SEQUENCE [LARGE SCALE GENOMIC DNA]</scope>
    <source>
        <strain evidence="2 3">CBS 459.81</strain>
    </source>
</reference>
<dbReference type="AlphaFoldDB" id="A0A8E2EDC5"/>
<dbReference type="Proteomes" id="UP000250266">
    <property type="component" value="Unassembled WGS sequence"/>
</dbReference>
<sequence length="379" mass="43381">MDLPTELVENIAYSLPLSDLRNFRLTCSSMRDQALHPFKDRFFRRRTITVTADSLKGLIDVAGHPQIGSALRDLVIDATPQLEKKYTDCQRRIRDAQLDDGLRQLLDIELRLINEDRVKLSDFAKSGQDRKLLALAFMVIGRLHSIAFAYDGFNESEAEDAMYHLRRAQTEMSRPFVSTIAAIAFSGLAVEEITVQNHRRSGFVSIGKLKFSSTQYSQLRPALAHLRVLKLDLRDWLYAPARWMVSVEIPPFVARFLSRVTELRELDLSCHIYSSRKEDVFTEIANMVRLPHLVKCTLGLILAKEENLLRFLQASKTSLKHLTLRNCVIHVALLGNDKIPAVDLERPGLKEKILSHARGYELSMPLPYFQYFWDDAVRA</sequence>